<organism evidence="9 10">
    <name type="scientific">Racocetra fulgida</name>
    <dbReference type="NCBI Taxonomy" id="60492"/>
    <lineage>
        <taxon>Eukaryota</taxon>
        <taxon>Fungi</taxon>
        <taxon>Fungi incertae sedis</taxon>
        <taxon>Mucoromycota</taxon>
        <taxon>Glomeromycotina</taxon>
        <taxon>Glomeromycetes</taxon>
        <taxon>Diversisporales</taxon>
        <taxon>Gigasporaceae</taxon>
        <taxon>Racocetra</taxon>
    </lineage>
</organism>
<dbReference type="InterPro" id="IPR007219">
    <property type="entry name" value="XnlR_reg_dom"/>
</dbReference>
<keyword evidence="3" id="KW-0238">DNA-binding</keyword>
<evidence type="ECO:0000256" key="3">
    <source>
        <dbReference type="ARBA" id="ARBA00023125"/>
    </source>
</evidence>
<dbReference type="Pfam" id="PF00172">
    <property type="entry name" value="Zn_clus"/>
    <property type="match status" value="1"/>
</dbReference>
<dbReference type="EMBL" id="CAJVPZ010000857">
    <property type="protein sequence ID" value="CAG8478016.1"/>
    <property type="molecule type" value="Genomic_DNA"/>
</dbReference>
<evidence type="ECO:0000313" key="10">
    <source>
        <dbReference type="Proteomes" id="UP000789396"/>
    </source>
</evidence>
<dbReference type="InterPro" id="IPR001138">
    <property type="entry name" value="Zn2Cys6_DnaBD"/>
</dbReference>
<dbReference type="GO" id="GO:0008270">
    <property type="term" value="F:zinc ion binding"/>
    <property type="evidence" value="ECO:0007669"/>
    <property type="project" value="InterPro"/>
</dbReference>
<evidence type="ECO:0000256" key="4">
    <source>
        <dbReference type="ARBA" id="ARBA00023242"/>
    </source>
</evidence>
<dbReference type="Proteomes" id="UP000789396">
    <property type="component" value="Unassembled WGS sequence"/>
</dbReference>
<evidence type="ECO:0000256" key="7">
    <source>
        <dbReference type="SAM" id="Phobius"/>
    </source>
</evidence>
<dbReference type="SMART" id="SM00066">
    <property type="entry name" value="GAL4"/>
    <property type="match status" value="1"/>
</dbReference>
<feature type="compositionally biased region" description="Polar residues" evidence="6">
    <location>
        <begin position="70"/>
        <end position="105"/>
    </location>
</feature>
<dbReference type="PANTHER" id="PTHR46910:SF3">
    <property type="entry name" value="HALOTOLERANCE PROTEIN 9-RELATED"/>
    <property type="match status" value="1"/>
</dbReference>
<evidence type="ECO:0000256" key="1">
    <source>
        <dbReference type="ARBA" id="ARBA00004123"/>
    </source>
</evidence>
<dbReference type="GO" id="GO:0005634">
    <property type="term" value="C:nucleus"/>
    <property type="evidence" value="ECO:0007669"/>
    <property type="project" value="UniProtKB-SubCell"/>
</dbReference>
<protein>
    <submittedName>
        <fullName evidence="9">883_t:CDS:1</fullName>
    </submittedName>
</protein>
<keyword evidence="7" id="KW-1133">Transmembrane helix</keyword>
<feature type="domain" description="Zn(2)-C6 fungal-type" evidence="8">
    <location>
        <begin position="31"/>
        <end position="64"/>
    </location>
</feature>
<feature type="region of interest" description="Disordered" evidence="6">
    <location>
        <begin position="1"/>
        <end position="24"/>
    </location>
</feature>
<name>A0A9N8W7S0_9GLOM</name>
<dbReference type="OrthoDB" id="2154091at2759"/>
<dbReference type="PROSITE" id="PS50048">
    <property type="entry name" value="ZN2_CY6_FUNGAL_2"/>
    <property type="match status" value="1"/>
</dbReference>
<keyword evidence="5" id="KW-0175">Coiled coil</keyword>
<dbReference type="CDD" id="cd00067">
    <property type="entry name" value="GAL4"/>
    <property type="match status" value="1"/>
</dbReference>
<dbReference type="AlphaFoldDB" id="A0A9N8W7S0"/>
<comment type="caution">
    <text evidence="9">The sequence shown here is derived from an EMBL/GenBank/DDBJ whole genome shotgun (WGS) entry which is preliminary data.</text>
</comment>
<proteinExistence type="predicted"/>
<reference evidence="9" key="1">
    <citation type="submission" date="2021-06" db="EMBL/GenBank/DDBJ databases">
        <authorList>
            <person name="Kallberg Y."/>
            <person name="Tangrot J."/>
            <person name="Rosling A."/>
        </authorList>
    </citation>
    <scope>NUCLEOTIDE SEQUENCE</scope>
    <source>
        <strain evidence="9">IN212</strain>
    </source>
</reference>
<feature type="transmembrane region" description="Helical" evidence="7">
    <location>
        <begin position="492"/>
        <end position="515"/>
    </location>
</feature>
<keyword evidence="7" id="KW-0812">Transmembrane</keyword>
<dbReference type="GO" id="GO:0003677">
    <property type="term" value="F:DNA binding"/>
    <property type="evidence" value="ECO:0007669"/>
    <property type="project" value="UniProtKB-KW"/>
</dbReference>
<sequence>MTNTTSNPGKRPPPSGSVDATSREKRLKTIACDRCRRRKVKCDGDGYNHLPCKYCTSVGLECTYGKNASRTNTNQSQIASSKTNVSSQPIRTPNRSKSTSATNGPQSTSRQRRGSQSNQSTRTAKKATSSTSTSFSIVTSSSNTNTNLNRIIPQVLPILDNDFEYLVKLFSSMSLQNEDQVRQHFSHYISQIQDEKETILRPHIHDIPKLDELSHRFVNSYFDNFHPTFPVLHKAYFNERFRDTNKTMPRILLYAVCAIGSNYLDDSMARKDHNDSHILGLEYYEHAQDLISQNLNYPRLSTAVALFLLGMYDSRSFKGCTYIGMATTFATAMRLQDKNASEVTLNRMSTISDKYCTIEFPEFESLFTPDEFESKIIKYFIQYFKITKIMYEILEINLSETNNNIENITSRSEEKLNNWEKELPPYLRIENCEPLTLSLSTKITIDHLRVYLCILYNYAMIRIHYINITSDHSMATCAKAANTITTFINKNFLIMISSTPFIIHCALYAGFIHILNLKKPMYATVAKNNVIQTLKLFQDILGMQSLQSIHSAIKNLIAIFTSQLESMGDIDEEILNVAKAALASISYHHNIHQYLR</sequence>
<dbReference type="SUPFAM" id="SSF57701">
    <property type="entry name" value="Zn2/Cys6 DNA-binding domain"/>
    <property type="match status" value="1"/>
</dbReference>
<dbReference type="Gene3D" id="4.10.240.10">
    <property type="entry name" value="Zn(2)-C6 fungal-type DNA-binding domain"/>
    <property type="match status" value="1"/>
</dbReference>
<keyword evidence="10" id="KW-1185">Reference proteome</keyword>
<keyword evidence="4" id="KW-0539">Nucleus</keyword>
<evidence type="ECO:0000256" key="2">
    <source>
        <dbReference type="ARBA" id="ARBA00022723"/>
    </source>
</evidence>
<dbReference type="CDD" id="cd12148">
    <property type="entry name" value="fungal_TF_MHR"/>
    <property type="match status" value="1"/>
</dbReference>
<evidence type="ECO:0000256" key="6">
    <source>
        <dbReference type="SAM" id="MobiDB-lite"/>
    </source>
</evidence>
<dbReference type="GO" id="GO:0000981">
    <property type="term" value="F:DNA-binding transcription factor activity, RNA polymerase II-specific"/>
    <property type="evidence" value="ECO:0007669"/>
    <property type="project" value="InterPro"/>
</dbReference>
<dbReference type="InterPro" id="IPR036864">
    <property type="entry name" value="Zn2-C6_fun-type_DNA-bd_sf"/>
</dbReference>
<gene>
    <name evidence="9" type="ORF">RFULGI_LOCUS1415</name>
</gene>
<dbReference type="PANTHER" id="PTHR46910">
    <property type="entry name" value="TRANSCRIPTION FACTOR PDR1"/>
    <property type="match status" value="1"/>
</dbReference>
<feature type="coiled-coil region" evidence="5">
    <location>
        <begin position="391"/>
        <end position="422"/>
    </location>
</feature>
<dbReference type="GO" id="GO:0006351">
    <property type="term" value="P:DNA-templated transcription"/>
    <property type="evidence" value="ECO:0007669"/>
    <property type="project" value="InterPro"/>
</dbReference>
<evidence type="ECO:0000259" key="8">
    <source>
        <dbReference type="PROSITE" id="PS50048"/>
    </source>
</evidence>
<dbReference type="PROSITE" id="PS00463">
    <property type="entry name" value="ZN2_CY6_FUNGAL_1"/>
    <property type="match status" value="1"/>
</dbReference>
<dbReference type="InterPro" id="IPR050987">
    <property type="entry name" value="AtrR-like"/>
</dbReference>
<evidence type="ECO:0000313" key="9">
    <source>
        <dbReference type="EMBL" id="CAG8478016.1"/>
    </source>
</evidence>
<feature type="compositionally biased region" description="Low complexity" evidence="6">
    <location>
        <begin position="106"/>
        <end position="142"/>
    </location>
</feature>
<comment type="subcellular location">
    <subcellularLocation>
        <location evidence="1">Nucleus</location>
    </subcellularLocation>
</comment>
<dbReference type="Pfam" id="PF04082">
    <property type="entry name" value="Fungal_trans"/>
    <property type="match status" value="1"/>
</dbReference>
<keyword evidence="2" id="KW-0479">Metal-binding</keyword>
<feature type="region of interest" description="Disordered" evidence="6">
    <location>
        <begin position="70"/>
        <end position="142"/>
    </location>
</feature>
<keyword evidence="7" id="KW-0472">Membrane</keyword>
<accession>A0A9N8W7S0</accession>
<evidence type="ECO:0000256" key="5">
    <source>
        <dbReference type="SAM" id="Coils"/>
    </source>
</evidence>